<dbReference type="Proteomes" id="UP000002654">
    <property type="component" value="Chromosome"/>
</dbReference>
<sequence length="201" mass="21963">MDWAISARDAYTAIGKAYEESRRRPILVSDLAVFGPKALDIGSGRGAQPAYFEAEHPYVVHCDLSPELIPQGSEAVLCEATMLPFRSGAFDVVYAVAVFHHLPPGALIRAVAEGLRVGRRLVATTWLLPGGGGERREIAWRWKSRAVRTYYVYGLSDLASAVSAAGGRPLMLTYLRRGRRLNSLVLAERIGPSNAQGQKKK</sequence>
<dbReference type="Gene3D" id="3.40.50.150">
    <property type="entry name" value="Vaccinia Virus protein VP39"/>
    <property type="match status" value="1"/>
</dbReference>
<dbReference type="AlphaFoldDB" id="G4RKH5"/>
<proteinExistence type="predicted"/>
<dbReference type="GO" id="GO:0008757">
    <property type="term" value="F:S-adenosylmethionine-dependent methyltransferase activity"/>
    <property type="evidence" value="ECO:0007669"/>
    <property type="project" value="InterPro"/>
</dbReference>
<keyword evidence="2" id="KW-0808">Transferase</keyword>
<keyword evidence="3" id="KW-1185">Reference proteome</keyword>
<dbReference type="PaxDb" id="768679-TTX_1441"/>
<dbReference type="KEGG" id="ttn:TTX_1441"/>
<reference evidence="2 3" key="1">
    <citation type="journal article" date="2011" name="PLoS ONE">
        <title>The complete genome sequence of Thermoproteus tenax: a physiologically versatile member of the Crenarchaeota.</title>
        <authorList>
            <person name="Siebers B."/>
            <person name="Zaparty M."/>
            <person name="Raddatz G."/>
            <person name="Tjaden B."/>
            <person name="Albers S.V."/>
            <person name="Bell S.D."/>
            <person name="Blombach F."/>
            <person name="Kletzin A."/>
            <person name="Kyrpides N."/>
            <person name="Lanz C."/>
            <person name="Plagens A."/>
            <person name="Rampp M."/>
            <person name="Rosinus A."/>
            <person name="von Jan M."/>
            <person name="Makarova K.S."/>
            <person name="Klenk H.P."/>
            <person name="Schuster S.C."/>
            <person name="Hensel R."/>
        </authorList>
    </citation>
    <scope>NUCLEOTIDE SEQUENCE [LARGE SCALE GENOMIC DNA]</scope>
    <source>
        <strain evidence="3">ATCC 35583 / DSM 2078 / JCM 9277 / NBRC 100435 / Kra 1</strain>
    </source>
</reference>
<keyword evidence="2" id="KW-0489">Methyltransferase</keyword>
<dbReference type="HOGENOM" id="CLU_1451465_0_0_2"/>
<accession>G4RKH5</accession>
<evidence type="ECO:0000313" key="3">
    <source>
        <dbReference type="Proteomes" id="UP000002654"/>
    </source>
</evidence>
<organism evidence="2 3">
    <name type="scientific">Thermoproteus tenax (strain ATCC 35583 / DSM 2078 / JCM 9277 / NBRC 100435 / Kra 1)</name>
    <dbReference type="NCBI Taxonomy" id="768679"/>
    <lineage>
        <taxon>Archaea</taxon>
        <taxon>Thermoproteota</taxon>
        <taxon>Thermoprotei</taxon>
        <taxon>Thermoproteales</taxon>
        <taxon>Thermoproteaceae</taxon>
        <taxon>Thermoproteus</taxon>
    </lineage>
</organism>
<dbReference type="EMBL" id="FN869859">
    <property type="protein sequence ID" value="CCC82070.1"/>
    <property type="molecule type" value="Genomic_DNA"/>
</dbReference>
<gene>
    <name evidence="2" type="ordered locus">TTX_1441</name>
</gene>
<dbReference type="OrthoDB" id="18536at2157"/>
<dbReference type="RefSeq" id="WP_014127324.1">
    <property type="nucleotide sequence ID" value="NC_016070.1"/>
</dbReference>
<dbReference type="STRING" id="768679.TTX_1441"/>
<dbReference type="GO" id="GO:0032259">
    <property type="term" value="P:methylation"/>
    <property type="evidence" value="ECO:0007669"/>
    <property type="project" value="UniProtKB-KW"/>
</dbReference>
<evidence type="ECO:0000259" key="1">
    <source>
        <dbReference type="Pfam" id="PF08241"/>
    </source>
</evidence>
<dbReference type="eggNOG" id="arCOG04583">
    <property type="taxonomic scope" value="Archaea"/>
</dbReference>
<dbReference type="Pfam" id="PF08241">
    <property type="entry name" value="Methyltransf_11"/>
    <property type="match status" value="1"/>
</dbReference>
<protein>
    <submittedName>
        <fullName evidence="2">SAM-dependent methyltransferase</fullName>
    </submittedName>
</protein>
<dbReference type="GeneID" id="11262318"/>
<dbReference type="SUPFAM" id="SSF53335">
    <property type="entry name" value="S-adenosyl-L-methionine-dependent methyltransferases"/>
    <property type="match status" value="1"/>
</dbReference>
<dbReference type="CDD" id="cd02440">
    <property type="entry name" value="AdoMet_MTases"/>
    <property type="match status" value="1"/>
</dbReference>
<dbReference type="InterPro" id="IPR013216">
    <property type="entry name" value="Methyltransf_11"/>
</dbReference>
<dbReference type="PATRIC" id="fig|768679.9.peg.1460"/>
<dbReference type="InterPro" id="IPR029063">
    <property type="entry name" value="SAM-dependent_MTases_sf"/>
</dbReference>
<name>G4RKH5_THETK</name>
<evidence type="ECO:0000313" key="2">
    <source>
        <dbReference type="EMBL" id="CCC82070.1"/>
    </source>
</evidence>
<feature type="domain" description="Methyltransferase type 11" evidence="1">
    <location>
        <begin position="39"/>
        <end position="117"/>
    </location>
</feature>